<evidence type="ECO:0000313" key="8">
    <source>
        <dbReference type="EMBL" id="VFJ68348.1"/>
    </source>
</evidence>
<gene>
    <name evidence="8" type="ORF">BECKDK2373C_GA0170839_11822</name>
</gene>
<dbReference type="InterPro" id="IPR002941">
    <property type="entry name" value="DNA_methylase_N4/N6"/>
</dbReference>
<dbReference type="GO" id="GO:0008170">
    <property type="term" value="F:N-methyltransferase activity"/>
    <property type="evidence" value="ECO:0007669"/>
    <property type="project" value="InterPro"/>
</dbReference>
<dbReference type="EMBL" id="CAADEY010000182">
    <property type="protein sequence ID" value="VFJ68348.1"/>
    <property type="molecule type" value="Genomic_DNA"/>
</dbReference>
<name>A0A450TL38_9GAMM</name>
<dbReference type="PRINTS" id="PR00506">
    <property type="entry name" value="D21N6MTFRASE"/>
</dbReference>
<dbReference type="GO" id="GO:0032259">
    <property type="term" value="P:methylation"/>
    <property type="evidence" value="ECO:0007669"/>
    <property type="project" value="UniProtKB-KW"/>
</dbReference>
<evidence type="ECO:0000256" key="3">
    <source>
        <dbReference type="ARBA" id="ARBA00022603"/>
    </source>
</evidence>
<comment type="similarity">
    <text evidence="1">Belongs to the N(4)/N(6)-methyltransferase family.</text>
</comment>
<dbReference type="Gene3D" id="3.40.50.150">
    <property type="entry name" value="Vaccinia Virus protein VP39"/>
    <property type="match status" value="1"/>
</dbReference>
<dbReference type="PROSITE" id="PS00092">
    <property type="entry name" value="N6_MTASE"/>
    <property type="match status" value="1"/>
</dbReference>
<comment type="catalytic activity">
    <reaction evidence="6">
        <text>a 2'-deoxyadenosine in DNA + S-adenosyl-L-methionine = an N(6)-methyl-2'-deoxyadenosine in DNA + S-adenosyl-L-homocysteine + H(+)</text>
        <dbReference type="Rhea" id="RHEA:15197"/>
        <dbReference type="Rhea" id="RHEA-COMP:12418"/>
        <dbReference type="Rhea" id="RHEA-COMP:12419"/>
        <dbReference type="ChEBI" id="CHEBI:15378"/>
        <dbReference type="ChEBI" id="CHEBI:57856"/>
        <dbReference type="ChEBI" id="CHEBI:59789"/>
        <dbReference type="ChEBI" id="CHEBI:90615"/>
        <dbReference type="ChEBI" id="CHEBI:90616"/>
        <dbReference type="EC" id="2.1.1.72"/>
    </reaction>
</comment>
<evidence type="ECO:0000256" key="5">
    <source>
        <dbReference type="ARBA" id="ARBA00022691"/>
    </source>
</evidence>
<protein>
    <recommendedName>
        <fullName evidence="2">site-specific DNA-methyltransferase (adenine-specific)</fullName>
        <ecNumber evidence="2">2.1.1.72</ecNumber>
    </recommendedName>
</protein>
<sequence>MEKMKMRSPNLTQENIAGLRELFPGCVTEARDDNSELRLSVDFDQLRQELSDAIVEGPQERYRLDWPGKRAALLAANAPIARTLRPCREESVGFDTTRNLFIEGDNLDALKLLQETYLGKVKMIYIDPPYNTGNDFIYRDRFAEDSEGFLRRSNQKDEEGNRLVANTEANGRFHSDWLSMMYPRLKLARNLLRDDGVVFVSIDDNEVANFRKIYEEIFGELNFIGNVVWEKKYTRTNDARFFSDNHDHILVYCKNKDSFSMNRLKRTKKQDDAYTNLDNDRNGSWKLTPLQAKSGSDTDFKHVFANGIEWSPPLGRFSAYSHEKLDELYDNGELYFGKDGKGVPQRKTYLKNVKGLVPVTIWPHKEVGQNHEANNEMKSVFGNQVFDNPKPTRLIKRMLEIGAGEKDDSIILDFFSGSATTAHAVMQLNAEDGGNRRFIMVQLPEPCDEKSEAFKAGYNTIAEIGKERIRRAGTKIKEENAATAPNLDTGFRVLKIDSSNMADVYYTPDAIDQNQLEFFTDNIKPGRAPEDLLFQVLLDWGVDLSLPIRRETRQGKSVFFVAEEDNENALVACFDTGVDEALVKELAKLDPRPRRVVFRDTGFASDAVKINVEQIFRQLSPHTEVKAI</sequence>
<dbReference type="InterPro" id="IPR029063">
    <property type="entry name" value="SAM-dependent_MTases_sf"/>
</dbReference>
<dbReference type="Pfam" id="PF01555">
    <property type="entry name" value="N6_N4_Mtase"/>
    <property type="match status" value="1"/>
</dbReference>
<evidence type="ECO:0000256" key="1">
    <source>
        <dbReference type="ARBA" id="ARBA00006594"/>
    </source>
</evidence>
<evidence type="ECO:0000259" key="7">
    <source>
        <dbReference type="Pfam" id="PF01555"/>
    </source>
</evidence>
<reference evidence="8" key="1">
    <citation type="submission" date="2019-02" db="EMBL/GenBank/DDBJ databases">
        <authorList>
            <person name="Gruber-Vodicka R. H."/>
            <person name="Seah K. B. B."/>
        </authorList>
    </citation>
    <scope>NUCLEOTIDE SEQUENCE</scope>
    <source>
        <strain evidence="8">BECK_DK161</strain>
    </source>
</reference>
<evidence type="ECO:0000256" key="4">
    <source>
        <dbReference type="ARBA" id="ARBA00022679"/>
    </source>
</evidence>
<feature type="domain" description="DNA methylase N-4/N-6" evidence="7">
    <location>
        <begin position="121"/>
        <end position="431"/>
    </location>
</feature>
<dbReference type="GO" id="GO:0009007">
    <property type="term" value="F:site-specific DNA-methyltransferase (adenine-specific) activity"/>
    <property type="evidence" value="ECO:0007669"/>
    <property type="project" value="UniProtKB-EC"/>
</dbReference>
<proteinExistence type="inferred from homology"/>
<evidence type="ECO:0000256" key="6">
    <source>
        <dbReference type="ARBA" id="ARBA00047942"/>
    </source>
</evidence>
<keyword evidence="4 8" id="KW-0808">Transferase</keyword>
<dbReference type="SUPFAM" id="SSF53335">
    <property type="entry name" value="S-adenosyl-L-methionine-dependent methyltransferases"/>
    <property type="match status" value="1"/>
</dbReference>
<dbReference type="EC" id="2.1.1.72" evidence="2"/>
<organism evidence="8">
    <name type="scientific">Candidatus Kentrum sp. DK</name>
    <dbReference type="NCBI Taxonomy" id="2126562"/>
    <lineage>
        <taxon>Bacteria</taxon>
        <taxon>Pseudomonadati</taxon>
        <taxon>Pseudomonadota</taxon>
        <taxon>Gammaproteobacteria</taxon>
        <taxon>Candidatus Kentrum</taxon>
    </lineage>
</organism>
<dbReference type="GO" id="GO:0003677">
    <property type="term" value="F:DNA binding"/>
    <property type="evidence" value="ECO:0007669"/>
    <property type="project" value="InterPro"/>
</dbReference>
<evidence type="ECO:0000256" key="2">
    <source>
        <dbReference type="ARBA" id="ARBA00011900"/>
    </source>
</evidence>
<dbReference type="AlphaFoldDB" id="A0A450TL38"/>
<accession>A0A450TL38</accession>
<dbReference type="InterPro" id="IPR002295">
    <property type="entry name" value="N4/N6-MTase_EcoPI_Mod-like"/>
</dbReference>
<keyword evidence="3 8" id="KW-0489">Methyltransferase</keyword>
<dbReference type="InterPro" id="IPR002052">
    <property type="entry name" value="DNA_methylase_N6_adenine_CS"/>
</dbReference>
<keyword evidence="5" id="KW-0949">S-adenosyl-L-methionine</keyword>
<dbReference type="PIRSF" id="PIRSF015855">
    <property type="entry name" value="TypeIII_Mtase_mKpnI"/>
    <property type="match status" value="1"/>
</dbReference>